<evidence type="ECO:0000313" key="4">
    <source>
        <dbReference type="Proteomes" id="UP000243778"/>
    </source>
</evidence>
<dbReference type="InterPro" id="IPR021309">
    <property type="entry name" value="YgaP-like_TM"/>
</dbReference>
<dbReference type="OrthoDB" id="6904375at2"/>
<gene>
    <name evidence="3" type="ORF">SAMN05216287_2144</name>
</gene>
<evidence type="ECO:0000256" key="1">
    <source>
        <dbReference type="SAM" id="MobiDB-lite"/>
    </source>
</evidence>
<evidence type="ECO:0000313" key="3">
    <source>
        <dbReference type="EMBL" id="SDX11600.1"/>
    </source>
</evidence>
<proteinExistence type="predicted"/>
<dbReference type="EMBL" id="FNNU01000003">
    <property type="protein sequence ID" value="SDX11600.1"/>
    <property type="molecule type" value="Genomic_DNA"/>
</dbReference>
<dbReference type="AlphaFoldDB" id="A0A1H2Z2F1"/>
<dbReference type="Proteomes" id="UP000243778">
    <property type="component" value="Unassembled WGS sequence"/>
</dbReference>
<accession>A0A1H2Z2F1</accession>
<sequence length="125" mass="12895">MLIPTQKEETGATSTFTPGSDAEKNVHGWERAASIAGGFVLLSKGLRRGGIGGLLEVAMGGMGLVRGFTGRCAAKKVLRAAKEDVRDFKVASGGKLDRLFENADAATRSATVTGNESLSSPKAGV</sequence>
<evidence type="ECO:0000259" key="2">
    <source>
        <dbReference type="Pfam" id="PF11127"/>
    </source>
</evidence>
<organism evidence="3 4">
    <name type="scientific">Pseudomonas kuykendallii</name>
    <dbReference type="NCBI Taxonomy" id="1007099"/>
    <lineage>
        <taxon>Bacteria</taxon>
        <taxon>Pseudomonadati</taxon>
        <taxon>Pseudomonadota</taxon>
        <taxon>Gammaproteobacteria</taxon>
        <taxon>Pseudomonadales</taxon>
        <taxon>Pseudomonadaceae</taxon>
        <taxon>Pseudomonas</taxon>
    </lineage>
</organism>
<dbReference type="STRING" id="1007099.SAMN05216287_2144"/>
<feature type="region of interest" description="Disordered" evidence="1">
    <location>
        <begin position="1"/>
        <end position="23"/>
    </location>
</feature>
<dbReference type="RefSeq" id="WP_090227702.1">
    <property type="nucleotide sequence ID" value="NZ_FNNU01000003.1"/>
</dbReference>
<feature type="compositionally biased region" description="Basic and acidic residues" evidence="1">
    <location>
        <begin position="1"/>
        <end position="10"/>
    </location>
</feature>
<protein>
    <recommendedName>
        <fullName evidence="2">Inner membrane protein YgaP-like transmembrane domain-containing protein</fullName>
    </recommendedName>
</protein>
<dbReference type="Pfam" id="PF11127">
    <property type="entry name" value="YgaP-like_TM"/>
    <property type="match status" value="1"/>
</dbReference>
<keyword evidence="4" id="KW-1185">Reference proteome</keyword>
<reference evidence="4" key="1">
    <citation type="submission" date="2016-10" db="EMBL/GenBank/DDBJ databases">
        <authorList>
            <person name="Varghese N."/>
            <person name="Submissions S."/>
        </authorList>
    </citation>
    <scope>NUCLEOTIDE SEQUENCE [LARGE SCALE GENOMIC DNA]</scope>
    <source>
        <strain evidence="4">NRRL B-59562</strain>
    </source>
</reference>
<feature type="domain" description="Inner membrane protein YgaP-like transmembrane" evidence="2">
    <location>
        <begin position="23"/>
        <end position="80"/>
    </location>
</feature>
<name>A0A1H2Z2F1_9PSED</name>